<evidence type="ECO:0000313" key="2">
    <source>
        <dbReference type="Proteomes" id="UP000002785"/>
    </source>
</evidence>
<protein>
    <recommendedName>
        <fullName evidence="3">Scramblase</fullName>
    </recommendedName>
</protein>
<keyword evidence="2" id="KW-1185">Reference proteome</keyword>
<dbReference type="EMBL" id="CM000951">
    <property type="protein sequence ID" value="EDY54612.1"/>
    <property type="molecule type" value="Genomic_DNA"/>
</dbReference>
<name>B5HP36_STRX2</name>
<proteinExistence type="predicted"/>
<dbReference type="AlphaFoldDB" id="B5HP36"/>
<organism evidence="1 2">
    <name type="scientific">Streptomyces sviceus (strain ATCC 29083 / DSM 924 / JCM 4929 / NBRC 13980 / NCIMB 11184 / NRRL 5439 / UC 5370)</name>
    <dbReference type="NCBI Taxonomy" id="463191"/>
    <lineage>
        <taxon>Bacteria</taxon>
        <taxon>Bacillati</taxon>
        <taxon>Actinomycetota</taxon>
        <taxon>Actinomycetes</taxon>
        <taxon>Kitasatosporales</taxon>
        <taxon>Streptomycetaceae</taxon>
        <taxon>Streptomyces</taxon>
    </lineage>
</organism>
<sequence length="229" mass="24880">MRPPAPFGDHGTSKAPSFTLVVLGQEGNVVGEGRPLSQSDLFAREALVVAQPKRSRWRRYTGPALAVSTVEGTLLAQVTHTVDSRCLLTRVSGERVVRIEKSSRFGQFGPVRFRFTDAADGEAGSVDARGPVKTGQLSLLTARGRTLFLTRRGLLSTEWQLTESDPHRSPAPEVLGRVTVSTIDGWLGLQQYVVVTDPRLDTSERRTVVASVVCLHLLRRPPDSSSAPA</sequence>
<evidence type="ECO:0008006" key="3">
    <source>
        <dbReference type="Google" id="ProtNLM"/>
    </source>
</evidence>
<evidence type="ECO:0000313" key="1">
    <source>
        <dbReference type="EMBL" id="EDY54612.1"/>
    </source>
</evidence>
<gene>
    <name evidence="1" type="ORF">SSEG_01192</name>
</gene>
<dbReference type="Proteomes" id="UP000002785">
    <property type="component" value="Chromosome"/>
</dbReference>
<reference evidence="1" key="1">
    <citation type="submission" date="2009-10" db="EMBL/GenBank/DDBJ databases">
        <title>The genome sequence of Streptomyces sviceus strain ATCC 29083.</title>
        <authorList>
            <consortium name="The Broad Institute Genome Sequencing Platform"/>
            <consortium name="Broad Institute Microbial Sequencing Center"/>
            <person name="Fischbach M."/>
            <person name="Godfrey P."/>
            <person name="Ward D."/>
            <person name="Young S."/>
            <person name="Zeng Q."/>
            <person name="Koehrsen M."/>
            <person name="Alvarado L."/>
            <person name="Berlin A.M."/>
            <person name="Bochicchio J."/>
            <person name="Borenstein D."/>
            <person name="Chapman S.B."/>
            <person name="Chen Z."/>
            <person name="Engels R."/>
            <person name="Freedman E."/>
            <person name="Gellesch M."/>
            <person name="Goldberg J."/>
            <person name="Griggs A."/>
            <person name="Gujja S."/>
            <person name="Heilman E.R."/>
            <person name="Heiman D.I."/>
            <person name="Hepburn T.A."/>
            <person name="Howarth C."/>
            <person name="Jen D."/>
            <person name="Larson L."/>
            <person name="Lewis B."/>
            <person name="Mehta T."/>
            <person name="Park D."/>
            <person name="Pearson M."/>
            <person name="Richards J."/>
            <person name="Roberts A."/>
            <person name="Saif S."/>
            <person name="Shea T.D."/>
            <person name="Shenoy N."/>
            <person name="Sisk P."/>
            <person name="Stolte C."/>
            <person name="Sykes S.N."/>
            <person name="Thomson T."/>
            <person name="Walk T."/>
            <person name="White J."/>
            <person name="Yandava C."/>
            <person name="Straight P."/>
            <person name="Clardy J."/>
            <person name="Hung D."/>
            <person name="Kolter R."/>
            <person name="Mekalanos J."/>
            <person name="Walker S."/>
            <person name="Walsh C.T."/>
            <person name="Wieland-Brown L.C."/>
            <person name="Haas B."/>
            <person name="Nusbaum C."/>
            <person name="Birren B."/>
        </authorList>
    </citation>
    <scope>NUCLEOTIDE SEQUENCE [LARGE SCALE GENOMIC DNA]</scope>
    <source>
        <strain evidence="1">ATCC 29083</strain>
    </source>
</reference>
<accession>B5HP36</accession>
<dbReference type="HOGENOM" id="CLU_1209267_0_0_11"/>
<dbReference type="eggNOG" id="ENOG5032AKP">
    <property type="taxonomic scope" value="Bacteria"/>
</dbReference>